<reference evidence="3 4" key="1">
    <citation type="submission" date="2017-06" db="EMBL/GenBank/DDBJ databases">
        <title>Sequencing and comparative analysis of myxobacterial genomes.</title>
        <authorList>
            <person name="Rupp O."/>
            <person name="Goesmann A."/>
            <person name="Sogaard-Andersen L."/>
        </authorList>
    </citation>
    <scope>NUCLEOTIDE SEQUENCE [LARGE SCALE GENOMIC DNA]</scope>
    <source>
        <strain evidence="3 4">DSM 52655</strain>
    </source>
</reference>
<feature type="compositionally biased region" description="Basic and acidic residues" evidence="1">
    <location>
        <begin position="339"/>
        <end position="349"/>
    </location>
</feature>
<dbReference type="InterPro" id="IPR024447">
    <property type="entry name" value="YXWGXW_rpt"/>
</dbReference>
<dbReference type="Proteomes" id="UP000217257">
    <property type="component" value="Chromosome"/>
</dbReference>
<organism evidence="3 4">
    <name type="scientific">Cystobacter fuscus</name>
    <dbReference type="NCBI Taxonomy" id="43"/>
    <lineage>
        <taxon>Bacteria</taxon>
        <taxon>Pseudomonadati</taxon>
        <taxon>Myxococcota</taxon>
        <taxon>Myxococcia</taxon>
        <taxon>Myxococcales</taxon>
        <taxon>Cystobacterineae</taxon>
        <taxon>Archangiaceae</taxon>
        <taxon>Cystobacter</taxon>
    </lineage>
</organism>
<gene>
    <name evidence="3" type="ORF">CYFUS_003945</name>
</gene>
<feature type="signal peptide" evidence="2">
    <location>
        <begin position="1"/>
        <end position="20"/>
    </location>
</feature>
<sequence length="349" mass="40198">MTPRWWMCLMIGLAAPVVHGQTAPSYSQDSSQGYYDEDEYSEEEAGPLAPYAPPALPNETQTARPFRDAVWASGHWYWDGNEWRFNPGTWIASMPGYQFINGYWQQEGSGWRWISGGWARPGSTQVEIPIAVTNEEVVASQAPPAPQMETPPPAPAPSYTWAPGYWYWSGVNWSWVTGSWMAPPRPDLVFVTPRWVRRGPSWYFVGGGWAMHGSTRVVVPEYRYARISVGWGRPSYFVHTWRRYPMFHWSRPYGYRHGPRYNPPPYYRDRDWDRGPRHHDSGPNGPWRDRYDGPRRDHDGPRGRDHDGPRGRDHDGPRGRDHDGPRGRDNDGPRGGGWGRHDATPVRNR</sequence>
<feature type="chain" id="PRO_5012987552" description="Lipoprotein" evidence="2">
    <location>
        <begin position="21"/>
        <end position="349"/>
    </location>
</feature>
<dbReference type="KEGG" id="cfus:CYFUS_003945"/>
<evidence type="ECO:0000313" key="4">
    <source>
        <dbReference type="Proteomes" id="UP000217257"/>
    </source>
</evidence>
<evidence type="ECO:0000256" key="2">
    <source>
        <dbReference type="SAM" id="SignalP"/>
    </source>
</evidence>
<evidence type="ECO:0000256" key="1">
    <source>
        <dbReference type="SAM" id="MobiDB-lite"/>
    </source>
</evidence>
<proteinExistence type="predicted"/>
<feature type="compositionally biased region" description="Basic and acidic residues" evidence="1">
    <location>
        <begin position="267"/>
        <end position="332"/>
    </location>
</feature>
<dbReference type="AlphaFoldDB" id="A0A250J4P6"/>
<dbReference type="RefSeq" id="WP_095986671.1">
    <property type="nucleotide sequence ID" value="NZ_CP022098.1"/>
</dbReference>
<protein>
    <recommendedName>
        <fullName evidence="5">Lipoprotein</fullName>
    </recommendedName>
</protein>
<keyword evidence="2" id="KW-0732">Signal</keyword>
<feature type="region of interest" description="Disordered" evidence="1">
    <location>
        <begin position="267"/>
        <end position="349"/>
    </location>
</feature>
<dbReference type="Pfam" id="PF12779">
    <property type="entry name" value="WXXGXW"/>
    <property type="match status" value="3"/>
</dbReference>
<dbReference type="EMBL" id="CP022098">
    <property type="protein sequence ID" value="ATB38510.1"/>
    <property type="molecule type" value="Genomic_DNA"/>
</dbReference>
<accession>A0A250J4P6</accession>
<name>A0A250J4P6_9BACT</name>
<evidence type="ECO:0008006" key="5">
    <source>
        <dbReference type="Google" id="ProtNLM"/>
    </source>
</evidence>
<evidence type="ECO:0000313" key="3">
    <source>
        <dbReference type="EMBL" id="ATB38510.1"/>
    </source>
</evidence>